<feature type="region of interest" description="Disordered" evidence="1">
    <location>
        <begin position="1"/>
        <end position="84"/>
    </location>
</feature>
<organism evidence="2 3">
    <name type="scientific">Riccia sorocarpa</name>
    <dbReference type="NCBI Taxonomy" id="122646"/>
    <lineage>
        <taxon>Eukaryota</taxon>
        <taxon>Viridiplantae</taxon>
        <taxon>Streptophyta</taxon>
        <taxon>Embryophyta</taxon>
        <taxon>Marchantiophyta</taxon>
        <taxon>Marchantiopsida</taxon>
        <taxon>Marchantiidae</taxon>
        <taxon>Marchantiales</taxon>
        <taxon>Ricciaceae</taxon>
        <taxon>Riccia</taxon>
    </lineage>
</organism>
<accession>A0ABD3GV79</accession>
<feature type="compositionally biased region" description="Gly residues" evidence="1">
    <location>
        <begin position="25"/>
        <end position="34"/>
    </location>
</feature>
<keyword evidence="3" id="KW-1185">Reference proteome</keyword>
<feature type="region of interest" description="Disordered" evidence="1">
    <location>
        <begin position="318"/>
        <end position="415"/>
    </location>
</feature>
<feature type="compositionally biased region" description="Basic and acidic residues" evidence="1">
    <location>
        <begin position="261"/>
        <end position="273"/>
    </location>
</feature>
<name>A0ABD3GV79_9MARC</name>
<feature type="compositionally biased region" description="Acidic residues" evidence="1">
    <location>
        <begin position="403"/>
        <end position="415"/>
    </location>
</feature>
<comment type="caution">
    <text evidence="2">The sequence shown here is derived from an EMBL/GenBank/DDBJ whole genome shotgun (WGS) entry which is preliminary data.</text>
</comment>
<protein>
    <submittedName>
        <fullName evidence="2">Uncharacterized protein</fullName>
    </submittedName>
</protein>
<feature type="compositionally biased region" description="Basic and acidic residues" evidence="1">
    <location>
        <begin position="106"/>
        <end position="119"/>
    </location>
</feature>
<sequence>MEVEQERGGSINHSAPIDWLAGEEAVGGGSGGGWGDDEDGENGGKRSELGSGRDGWQRDRDPEMSAKTGIDVGGGPIGSADIGETTDKFQAATLWGFEPGHLFRSLKGDVENPKNKVDGFTRVPSKSSSKTSGKSAKGGSPISSKPNRFAALGLLSEDNDAVSATGETGEDRLFTRSAVLASQTVAVGEWEKDVSTKDDGETPLVGRNLILDLEKAAAQLPAHNDVRIPFLDQVQECPAAKELECPPRLPVNKGKQIVGDDNSKEDSGSKMEIEVIGEEVGGSTRGSGEKESVKPARRVGTGWLERVENVEDLIGNFDLQDPSNSGFSFDSHESDIRIGDDSVTPLGEFPIRKRFGRAPKMKDKEGDRQSADPSVPLKVRHGFVEKRRPLGSLNANKERPADRDEDSMMELDESV</sequence>
<feature type="region of interest" description="Disordered" evidence="1">
    <location>
        <begin position="249"/>
        <end position="297"/>
    </location>
</feature>
<feature type="compositionally biased region" description="Basic and acidic residues" evidence="1">
    <location>
        <begin position="360"/>
        <end position="370"/>
    </location>
</feature>
<proteinExistence type="predicted"/>
<gene>
    <name evidence="2" type="ORF">R1sor_000493</name>
</gene>
<feature type="region of interest" description="Disordered" evidence="1">
    <location>
        <begin position="104"/>
        <end position="147"/>
    </location>
</feature>
<dbReference type="AlphaFoldDB" id="A0ABD3GV79"/>
<evidence type="ECO:0000313" key="3">
    <source>
        <dbReference type="Proteomes" id="UP001633002"/>
    </source>
</evidence>
<dbReference type="Proteomes" id="UP001633002">
    <property type="component" value="Unassembled WGS sequence"/>
</dbReference>
<feature type="compositionally biased region" description="Low complexity" evidence="1">
    <location>
        <begin position="125"/>
        <end position="140"/>
    </location>
</feature>
<feature type="compositionally biased region" description="Basic and acidic residues" evidence="1">
    <location>
        <begin position="55"/>
        <end position="64"/>
    </location>
</feature>
<dbReference type="EMBL" id="JBJQOH010000006">
    <property type="protein sequence ID" value="KAL3682471.1"/>
    <property type="molecule type" value="Genomic_DNA"/>
</dbReference>
<reference evidence="2 3" key="1">
    <citation type="submission" date="2024-09" db="EMBL/GenBank/DDBJ databases">
        <title>Chromosome-scale assembly of Riccia sorocarpa.</title>
        <authorList>
            <person name="Paukszto L."/>
        </authorList>
    </citation>
    <scope>NUCLEOTIDE SEQUENCE [LARGE SCALE GENOMIC DNA]</scope>
    <source>
        <strain evidence="2">LP-2024</strain>
        <tissue evidence="2">Aerial parts of the thallus</tissue>
    </source>
</reference>
<evidence type="ECO:0000313" key="2">
    <source>
        <dbReference type="EMBL" id="KAL3682471.1"/>
    </source>
</evidence>
<evidence type="ECO:0000256" key="1">
    <source>
        <dbReference type="SAM" id="MobiDB-lite"/>
    </source>
</evidence>
<feature type="compositionally biased region" description="Basic and acidic residues" evidence="1">
    <location>
        <begin position="330"/>
        <end position="340"/>
    </location>
</feature>